<comment type="catalytic activity">
    <reaction evidence="30">
        <text>1-(9Z,12Z)-octadecadienoyl-sn-glycero-3-phosphocholine + H2O = 1-(9Z,12Z-octadecadienoyl)-sn-glycerol + phosphocholine + H(+)</text>
        <dbReference type="Rhea" id="RHEA:41115"/>
        <dbReference type="ChEBI" id="CHEBI:15377"/>
        <dbReference type="ChEBI" id="CHEBI:15378"/>
        <dbReference type="ChEBI" id="CHEBI:28733"/>
        <dbReference type="ChEBI" id="CHEBI:75561"/>
        <dbReference type="ChEBI" id="CHEBI:295975"/>
    </reaction>
    <physiologicalReaction direction="left-to-right" evidence="30">
        <dbReference type="Rhea" id="RHEA:41116"/>
    </physiologicalReaction>
</comment>
<evidence type="ECO:0000256" key="24">
    <source>
        <dbReference type="ARBA" id="ARBA00047494"/>
    </source>
</evidence>
<evidence type="ECO:0000256" key="2">
    <source>
        <dbReference type="ARBA" id="ARBA00004609"/>
    </source>
</evidence>
<dbReference type="InterPro" id="IPR017850">
    <property type="entry name" value="Alkaline_phosphatase_core_sf"/>
</dbReference>
<evidence type="ECO:0000256" key="8">
    <source>
        <dbReference type="ARBA" id="ARBA00022723"/>
    </source>
</evidence>
<dbReference type="GO" id="GO:0046872">
    <property type="term" value="F:metal ion binding"/>
    <property type="evidence" value="ECO:0007669"/>
    <property type="project" value="UniProtKB-KW"/>
</dbReference>
<evidence type="ECO:0000256" key="28">
    <source>
        <dbReference type="ARBA" id="ARBA00048234"/>
    </source>
</evidence>
<comment type="similarity">
    <text evidence="3">Belongs to the nucleotide pyrophosphatase/phosphodiesterase family.</text>
</comment>
<evidence type="ECO:0000256" key="23">
    <source>
        <dbReference type="ARBA" id="ARBA00047482"/>
    </source>
</evidence>
<keyword evidence="15" id="KW-1015">Disulfide bond</keyword>
<evidence type="ECO:0000256" key="19">
    <source>
        <dbReference type="ARBA" id="ARBA00032556"/>
    </source>
</evidence>
<keyword evidence="11" id="KW-0862">Zinc</keyword>
<dbReference type="SUPFAM" id="SSF53649">
    <property type="entry name" value="Alkaline phosphatase-like"/>
    <property type="match status" value="1"/>
</dbReference>
<comment type="catalytic activity">
    <reaction evidence="23">
        <text>glycero-2-phosphocholine + H2O = phosphocholine + glycerol + H(+)</text>
        <dbReference type="Rhea" id="RHEA:61684"/>
        <dbReference type="ChEBI" id="CHEBI:15377"/>
        <dbReference type="ChEBI" id="CHEBI:15378"/>
        <dbReference type="ChEBI" id="CHEBI:17754"/>
        <dbReference type="ChEBI" id="CHEBI:144950"/>
        <dbReference type="ChEBI" id="CHEBI:295975"/>
    </reaction>
    <physiologicalReaction direction="left-to-right" evidence="23">
        <dbReference type="Rhea" id="RHEA:61685"/>
    </physiologicalReaction>
</comment>
<proteinExistence type="inferred from homology"/>
<dbReference type="OrthoDB" id="415411at2759"/>
<dbReference type="Proteomes" id="UP000270094">
    <property type="component" value="Unassembled WGS sequence"/>
</dbReference>
<evidence type="ECO:0000256" key="14">
    <source>
        <dbReference type="ARBA" id="ARBA00023136"/>
    </source>
</evidence>
<keyword evidence="10" id="KW-0378">Hydrolase</keyword>
<comment type="cofactor">
    <cofactor evidence="1">
        <name>Zn(2+)</name>
        <dbReference type="ChEBI" id="CHEBI:29105"/>
    </cofactor>
</comment>
<keyword evidence="9" id="KW-0732">Signal</keyword>
<keyword evidence="33" id="KW-1185">Reference proteome</keyword>
<dbReference type="GO" id="GO:0016042">
    <property type="term" value="P:lipid catabolic process"/>
    <property type="evidence" value="ECO:0007669"/>
    <property type="project" value="UniProtKB-KW"/>
</dbReference>
<comment type="catalytic activity">
    <reaction evidence="27">
        <text>1-hexadecanoyl-sn-glycero-3-phosphocholine + H2O = 1-hexadecanoyl-sn-glycerol + phosphocholine + H(+)</text>
        <dbReference type="Rhea" id="RHEA:41119"/>
        <dbReference type="ChEBI" id="CHEBI:15377"/>
        <dbReference type="ChEBI" id="CHEBI:15378"/>
        <dbReference type="ChEBI" id="CHEBI:72998"/>
        <dbReference type="ChEBI" id="CHEBI:75542"/>
        <dbReference type="ChEBI" id="CHEBI:295975"/>
    </reaction>
    <physiologicalReaction direction="left-to-right" evidence="27">
        <dbReference type="Rhea" id="RHEA:41120"/>
    </physiologicalReaction>
</comment>
<evidence type="ECO:0000256" key="12">
    <source>
        <dbReference type="ARBA" id="ARBA00022963"/>
    </source>
</evidence>
<evidence type="ECO:0000256" key="10">
    <source>
        <dbReference type="ARBA" id="ARBA00022801"/>
    </source>
</evidence>
<dbReference type="EC" id="3.1.4.38" evidence="4"/>
<organism evidence="32 33">
    <name type="scientific">Strongylus vulgaris</name>
    <name type="common">Blood worm</name>
    <dbReference type="NCBI Taxonomy" id="40348"/>
    <lineage>
        <taxon>Eukaryota</taxon>
        <taxon>Metazoa</taxon>
        <taxon>Ecdysozoa</taxon>
        <taxon>Nematoda</taxon>
        <taxon>Chromadorea</taxon>
        <taxon>Rhabditida</taxon>
        <taxon>Rhabditina</taxon>
        <taxon>Rhabditomorpha</taxon>
        <taxon>Strongyloidea</taxon>
        <taxon>Strongylidae</taxon>
        <taxon>Strongylus</taxon>
    </lineage>
</organism>
<evidence type="ECO:0000256" key="31">
    <source>
        <dbReference type="ARBA" id="ARBA00049320"/>
    </source>
</evidence>
<comment type="catalytic activity">
    <reaction evidence="21">
        <text>1-dodecanoyl-sn-glycero-3-phosphocholine + H2O = 1-dodecanoyl-sn-glycerol + phosphocholine + H(+)</text>
        <dbReference type="Rhea" id="RHEA:41127"/>
        <dbReference type="ChEBI" id="CHEBI:15377"/>
        <dbReference type="ChEBI" id="CHEBI:15378"/>
        <dbReference type="ChEBI" id="CHEBI:74966"/>
        <dbReference type="ChEBI" id="CHEBI:75529"/>
        <dbReference type="ChEBI" id="CHEBI:295975"/>
    </reaction>
    <physiologicalReaction direction="left-to-right" evidence="21">
        <dbReference type="Rhea" id="RHEA:41128"/>
    </physiologicalReaction>
</comment>
<evidence type="ECO:0000256" key="20">
    <source>
        <dbReference type="ARBA" id="ARBA00046203"/>
    </source>
</evidence>
<keyword evidence="5" id="KW-1003">Cell membrane</keyword>
<dbReference type="GO" id="GO:0098552">
    <property type="term" value="C:side of membrane"/>
    <property type="evidence" value="ECO:0007669"/>
    <property type="project" value="UniProtKB-KW"/>
</dbReference>
<comment type="catalytic activity">
    <reaction evidence="31">
        <text>1-(5Z,8Z,11Z,14Z-eicosatetraenoyl)-sn-glycero-3-phosphocholine + H2O = 1-(5Z,8Z,11Z,14Z-eicosatetraenoyl)-sn-glycerol + phosphocholine + H(+)</text>
        <dbReference type="Rhea" id="RHEA:41003"/>
        <dbReference type="ChEBI" id="CHEBI:15377"/>
        <dbReference type="ChEBI" id="CHEBI:15378"/>
        <dbReference type="ChEBI" id="CHEBI:34071"/>
        <dbReference type="ChEBI" id="CHEBI:74344"/>
        <dbReference type="ChEBI" id="CHEBI:295975"/>
    </reaction>
    <physiologicalReaction direction="left-to-right" evidence="31">
        <dbReference type="Rhea" id="RHEA:41004"/>
    </physiologicalReaction>
</comment>
<evidence type="ECO:0000256" key="29">
    <source>
        <dbReference type="ARBA" id="ARBA00048703"/>
    </source>
</evidence>
<comment type="catalytic activity">
    <reaction evidence="29">
        <text>sn-glycerol 3-phosphocholine + H2O = phosphocholine + glycerol + H(+)</text>
        <dbReference type="Rhea" id="RHEA:19545"/>
        <dbReference type="ChEBI" id="CHEBI:15377"/>
        <dbReference type="ChEBI" id="CHEBI:15378"/>
        <dbReference type="ChEBI" id="CHEBI:16870"/>
        <dbReference type="ChEBI" id="CHEBI:17754"/>
        <dbReference type="ChEBI" id="CHEBI:295975"/>
        <dbReference type="EC" id="3.1.4.38"/>
    </reaction>
    <physiologicalReaction direction="left-to-right" evidence="29">
        <dbReference type="Rhea" id="RHEA:19546"/>
    </physiologicalReaction>
</comment>
<evidence type="ECO:0000256" key="6">
    <source>
        <dbReference type="ARBA" id="ARBA00022553"/>
    </source>
</evidence>
<comment type="function">
    <text evidence="20">Choline-specific glycerophosphodiesterase that hydrolyzes glycerophosphocholine (GPC) and lysophosphatidylcholine (LPC) and contributes to supplying choline to the cells. Has a preference for LPC with short (12:0 and 14:0) or polyunsaturated (18:2 and 20:4) fatty acids. In vitro, hydrolyzes only choline-containing lysophospholipids, such as sphingosylphosphorylcholine (SPC), platelet-activating factor (PAF) and lysoPAF, but not other lysophospholipids.</text>
</comment>
<evidence type="ECO:0000256" key="4">
    <source>
        <dbReference type="ARBA" id="ARBA00012318"/>
    </source>
</evidence>
<evidence type="ECO:0000256" key="9">
    <source>
        <dbReference type="ARBA" id="ARBA00022729"/>
    </source>
</evidence>
<evidence type="ECO:0000256" key="7">
    <source>
        <dbReference type="ARBA" id="ARBA00022622"/>
    </source>
</evidence>
<comment type="catalytic activity">
    <reaction evidence="24">
        <text>a 1-O-alkyl-sn-glycero-3-phosphocholine + H2O = a 1-O-alkyl-sn-glycerol + phosphocholine + H(+)</text>
        <dbReference type="Rhea" id="RHEA:36083"/>
        <dbReference type="ChEBI" id="CHEBI:15377"/>
        <dbReference type="ChEBI" id="CHEBI:15378"/>
        <dbReference type="ChEBI" id="CHEBI:15850"/>
        <dbReference type="ChEBI" id="CHEBI:30909"/>
        <dbReference type="ChEBI" id="CHEBI:295975"/>
    </reaction>
    <physiologicalReaction direction="left-to-right" evidence="24">
        <dbReference type="Rhea" id="RHEA:36084"/>
    </physiologicalReaction>
</comment>
<reference evidence="32 33" key="1">
    <citation type="submission" date="2018-11" db="EMBL/GenBank/DDBJ databases">
        <authorList>
            <consortium name="Pathogen Informatics"/>
        </authorList>
    </citation>
    <scope>NUCLEOTIDE SEQUENCE [LARGE SCALE GENOMIC DNA]</scope>
</reference>
<gene>
    <name evidence="32" type="ORF">SVUK_LOCUS7943</name>
</gene>
<evidence type="ECO:0000256" key="1">
    <source>
        <dbReference type="ARBA" id="ARBA00001947"/>
    </source>
</evidence>
<protein>
    <recommendedName>
        <fullName evidence="4">glycerophosphocholine cholinephosphodiesterase</fullName>
        <ecNumber evidence="4">3.1.4.38</ecNumber>
    </recommendedName>
    <alternativeName>
        <fullName evidence="19">Choline-specific glycerophosphodiester phosphodiesterase</fullName>
    </alternativeName>
    <alternativeName>
        <fullName evidence="18">Ectonucleotide pyrophosphatase/phosphodiesterase family member 6</fullName>
    </alternativeName>
</protein>
<evidence type="ECO:0000256" key="13">
    <source>
        <dbReference type="ARBA" id="ARBA00023098"/>
    </source>
</evidence>
<dbReference type="Pfam" id="PF01663">
    <property type="entry name" value="Phosphodiest"/>
    <property type="match status" value="1"/>
</dbReference>
<comment type="subcellular location">
    <subcellularLocation>
        <location evidence="2">Cell membrane</location>
        <topology evidence="2">Lipid-anchor</topology>
        <topology evidence="2">GPI-anchor</topology>
    </subcellularLocation>
</comment>
<keyword evidence="8" id="KW-0479">Metal-binding</keyword>
<keyword evidence="14" id="KW-0472">Membrane</keyword>
<evidence type="ECO:0000313" key="32">
    <source>
        <dbReference type="EMBL" id="VDM72945.1"/>
    </source>
</evidence>
<evidence type="ECO:0000313" key="33">
    <source>
        <dbReference type="Proteomes" id="UP000270094"/>
    </source>
</evidence>
<evidence type="ECO:0000256" key="18">
    <source>
        <dbReference type="ARBA" id="ARBA00031167"/>
    </source>
</evidence>
<evidence type="ECO:0000256" key="25">
    <source>
        <dbReference type="ARBA" id="ARBA00047600"/>
    </source>
</evidence>
<evidence type="ECO:0000256" key="5">
    <source>
        <dbReference type="ARBA" id="ARBA00022475"/>
    </source>
</evidence>
<dbReference type="GO" id="GO:0005886">
    <property type="term" value="C:plasma membrane"/>
    <property type="evidence" value="ECO:0007669"/>
    <property type="project" value="UniProtKB-SubCell"/>
</dbReference>
<comment type="catalytic activity">
    <reaction evidence="22">
        <text>1-(9Z-octadecenoyl)-sn-glycero-3-phosphocholine + H2O = 1-(9Z-octadecenoyl)-sn-glycerol + phosphocholine + H(+)</text>
        <dbReference type="Rhea" id="RHEA:41091"/>
        <dbReference type="ChEBI" id="CHEBI:15377"/>
        <dbReference type="ChEBI" id="CHEBI:15378"/>
        <dbReference type="ChEBI" id="CHEBI:28610"/>
        <dbReference type="ChEBI" id="CHEBI:75757"/>
        <dbReference type="ChEBI" id="CHEBI:295975"/>
    </reaction>
    <physiologicalReaction direction="left-to-right" evidence="22">
        <dbReference type="Rhea" id="RHEA:41092"/>
    </physiologicalReaction>
</comment>
<evidence type="ECO:0000256" key="15">
    <source>
        <dbReference type="ARBA" id="ARBA00023157"/>
    </source>
</evidence>
<keyword evidence="7" id="KW-0336">GPI-anchor</keyword>
<evidence type="ECO:0000256" key="26">
    <source>
        <dbReference type="ARBA" id="ARBA00047779"/>
    </source>
</evidence>
<evidence type="ECO:0000256" key="16">
    <source>
        <dbReference type="ARBA" id="ARBA00023180"/>
    </source>
</evidence>
<evidence type="ECO:0000256" key="17">
    <source>
        <dbReference type="ARBA" id="ARBA00023288"/>
    </source>
</evidence>
<evidence type="ECO:0000256" key="21">
    <source>
        <dbReference type="ARBA" id="ARBA00047290"/>
    </source>
</evidence>
<comment type="catalytic activity">
    <reaction evidence="28">
        <text>sphing-4-enine-phosphocholine + H2O = sphing-4-enine + phosphocholine + H(+)</text>
        <dbReference type="Rhea" id="RHEA:41095"/>
        <dbReference type="ChEBI" id="CHEBI:15377"/>
        <dbReference type="ChEBI" id="CHEBI:15378"/>
        <dbReference type="ChEBI" id="CHEBI:57756"/>
        <dbReference type="ChEBI" id="CHEBI:58906"/>
        <dbReference type="ChEBI" id="CHEBI:295975"/>
    </reaction>
    <physiologicalReaction direction="left-to-right" evidence="28">
        <dbReference type="Rhea" id="RHEA:41096"/>
    </physiologicalReaction>
</comment>
<evidence type="ECO:0000256" key="27">
    <source>
        <dbReference type="ARBA" id="ARBA00048209"/>
    </source>
</evidence>
<evidence type="ECO:0000256" key="3">
    <source>
        <dbReference type="ARBA" id="ARBA00010594"/>
    </source>
</evidence>
<name>A0A3P7KQS2_STRVU</name>
<keyword evidence="17" id="KW-0449">Lipoprotein</keyword>
<evidence type="ECO:0000256" key="30">
    <source>
        <dbReference type="ARBA" id="ARBA00049092"/>
    </source>
</evidence>
<dbReference type="AlphaFoldDB" id="A0A3P7KQS2"/>
<dbReference type="GO" id="GO:0047390">
    <property type="term" value="F:glycerophosphocholine cholinephosphodiesterase activity"/>
    <property type="evidence" value="ECO:0007669"/>
    <property type="project" value="UniProtKB-EC"/>
</dbReference>
<dbReference type="PANTHER" id="PTHR10151:SF66">
    <property type="entry name" value="GLYCEROPHOSPHOCHOLINE CHOLINEPHOSPHODIESTERASE ENPP6"/>
    <property type="match status" value="1"/>
</dbReference>
<keyword evidence="16" id="KW-0325">Glycoprotein</keyword>
<keyword evidence="6" id="KW-0597">Phosphoprotein</keyword>
<keyword evidence="12" id="KW-0442">Lipid degradation</keyword>
<keyword evidence="13" id="KW-0443">Lipid metabolism</keyword>
<evidence type="ECO:0000256" key="11">
    <source>
        <dbReference type="ARBA" id="ARBA00022833"/>
    </source>
</evidence>
<sequence>MSPFLAEGLSGAYFHRFSHLSGLRVFEEEGVWSTRLFPVFPTFPLPNRHTLMTGVLPRKHGMMSDFVFNWRSGQEFLNFSQESDFSKRFCSRRNHFLAVLKLVYLIFELFSDWWMTDPIYVTATEAKASVAMFFFPECKVDWVPAPHLCIPPRKDGLSFSDERIAKIVVEATKYIFVIKAQTYENRE</sequence>
<dbReference type="PANTHER" id="PTHR10151">
    <property type="entry name" value="ECTONUCLEOTIDE PYROPHOSPHATASE/PHOSPHODIESTERASE"/>
    <property type="match status" value="1"/>
</dbReference>
<comment type="catalytic activity">
    <reaction evidence="26">
        <text>1-tetradecanoyl-sn-glycero-3-phosphocholine + H2O = 1-tetradecanoyl-sn-glycerol + phosphocholine + H(+)</text>
        <dbReference type="Rhea" id="RHEA:40999"/>
        <dbReference type="ChEBI" id="CHEBI:15377"/>
        <dbReference type="ChEBI" id="CHEBI:15378"/>
        <dbReference type="ChEBI" id="CHEBI:64489"/>
        <dbReference type="ChEBI" id="CHEBI:75536"/>
        <dbReference type="ChEBI" id="CHEBI:295975"/>
    </reaction>
    <physiologicalReaction direction="left-to-right" evidence="26">
        <dbReference type="Rhea" id="RHEA:41000"/>
    </physiologicalReaction>
</comment>
<dbReference type="InterPro" id="IPR002591">
    <property type="entry name" value="Phosphodiest/P_Trfase"/>
</dbReference>
<dbReference type="EMBL" id="UYYB01028035">
    <property type="protein sequence ID" value="VDM72945.1"/>
    <property type="molecule type" value="Genomic_DNA"/>
</dbReference>
<comment type="catalytic activity">
    <reaction evidence="25">
        <text>a 1-acyl-sn-glycero-3-phosphocholine + H2O = a 1-acyl-sn-glycerol + phosphocholine + H(+)</text>
        <dbReference type="Rhea" id="RHEA:44720"/>
        <dbReference type="ChEBI" id="CHEBI:15377"/>
        <dbReference type="ChEBI" id="CHEBI:15378"/>
        <dbReference type="ChEBI" id="CHEBI:58168"/>
        <dbReference type="ChEBI" id="CHEBI:64683"/>
        <dbReference type="ChEBI" id="CHEBI:295975"/>
    </reaction>
    <physiologicalReaction direction="left-to-right" evidence="25">
        <dbReference type="Rhea" id="RHEA:44721"/>
    </physiologicalReaction>
</comment>
<dbReference type="Gene3D" id="3.40.720.10">
    <property type="entry name" value="Alkaline Phosphatase, subunit A"/>
    <property type="match status" value="1"/>
</dbReference>
<evidence type="ECO:0000256" key="22">
    <source>
        <dbReference type="ARBA" id="ARBA00047322"/>
    </source>
</evidence>
<accession>A0A3P7KQS2</accession>